<feature type="coiled-coil region" evidence="7">
    <location>
        <begin position="134"/>
        <end position="161"/>
    </location>
</feature>
<evidence type="ECO:0000256" key="3">
    <source>
        <dbReference type="ARBA" id="ARBA00022553"/>
    </source>
</evidence>
<organism evidence="11 12">
    <name type="scientific">Sorangium atrum</name>
    <dbReference type="NCBI Taxonomy" id="2995308"/>
    <lineage>
        <taxon>Bacteria</taxon>
        <taxon>Pseudomonadati</taxon>
        <taxon>Myxococcota</taxon>
        <taxon>Polyangia</taxon>
        <taxon>Polyangiales</taxon>
        <taxon>Polyangiaceae</taxon>
        <taxon>Sorangium</taxon>
    </lineage>
</organism>
<dbReference type="EMBL" id="JAQNDK010000002">
    <property type="protein sequence ID" value="MDC0680819.1"/>
    <property type="molecule type" value="Genomic_DNA"/>
</dbReference>
<evidence type="ECO:0000256" key="2">
    <source>
        <dbReference type="ARBA" id="ARBA00012438"/>
    </source>
</evidence>
<dbReference type="InterPro" id="IPR004358">
    <property type="entry name" value="Sig_transdc_His_kin-like_C"/>
</dbReference>
<keyword evidence="7" id="KW-0175">Coiled coil</keyword>
<dbReference type="Pfam" id="PF13188">
    <property type="entry name" value="PAS_8"/>
    <property type="match status" value="1"/>
</dbReference>
<dbReference type="PROSITE" id="PS50110">
    <property type="entry name" value="RESPONSE_REGULATORY"/>
    <property type="match status" value="2"/>
</dbReference>
<name>A0ABT5C507_9BACT</name>
<proteinExistence type="predicted"/>
<dbReference type="PANTHER" id="PTHR43047:SF62">
    <property type="entry name" value="SENSOR HISTIDINE KINASE DPIB"/>
    <property type="match status" value="1"/>
</dbReference>
<sequence length="636" mass="68740">MSAEPSRAPPAPCFRLLLIEDSAIAASVVQSHLDAVPWQRAELAHAETLAAGLARVNEGWDVVLLDLSLPDGEGIEVVERVRAVDPHVPIVVLTGHDDVRLAERALGASVQDYLVKRGLDADSLWRAIRYAVSRQQLLTQLARAMAEARENEANLHQLIARSADGVIVLDPSGTVLFANPAAESLLGDGRPVAGRGCPAALCAGETSLEIGGQQVAIDVRWVDVDWQGRPSRMALLRDVTGRRRAEELRSRLERSERLAAVGQLAAGVAHEINNPLAYVVANLELLAREVRRLADRGVAAEHLAQPLADARHGAARVMDIVGDLRVFARAEANEAIGPTDVNAVIESALNIVHSQMKHRARVVRELAPVAPVSGAEGRLTQVFVNLLINAAQSIGEGRVADNVVEVRTRDQGREVVAEIVDSGCGVPEEHMHRLFEPFFTTKRAGEGTGLGLAICRNIVESCGGTIGVSSKAGVGTCVRVRLPAWASAERTPRRAPPAPARDDEPTRRARILIVDDEPLLLRALRGLLEASHEVVCVRSGREAQRTLRLDSAFDVVLCDIVMQEGTGIELHEWIEAELPALVDRVLFMTGGGTSEVSRRFLSARAGRVLPKPINPAELLRRIEALLQARAAEPERM</sequence>
<evidence type="ECO:0000256" key="7">
    <source>
        <dbReference type="SAM" id="Coils"/>
    </source>
</evidence>
<feature type="modified residue" description="4-aspartylphosphate" evidence="6">
    <location>
        <position position="559"/>
    </location>
</feature>
<reference evidence="11 12" key="1">
    <citation type="submission" date="2023-01" db="EMBL/GenBank/DDBJ databases">
        <title>Minimal conservation of predation-associated metabolite biosynthetic gene clusters underscores biosynthetic potential of Myxococcota including descriptions for ten novel species: Archangium lansinium sp. nov., Myxococcus landrumus sp. nov., Nannocystis bai.</title>
        <authorList>
            <person name="Ahearne A."/>
            <person name="Stevens C."/>
            <person name="Dowd S."/>
        </authorList>
    </citation>
    <scope>NUCLEOTIDE SEQUENCE [LARGE SCALE GENOMIC DNA]</scope>
    <source>
        <strain evidence="11 12">WIWO2</strain>
    </source>
</reference>
<dbReference type="Gene3D" id="3.40.50.2300">
    <property type="match status" value="2"/>
</dbReference>
<dbReference type="InterPro" id="IPR035965">
    <property type="entry name" value="PAS-like_dom_sf"/>
</dbReference>
<dbReference type="InterPro" id="IPR036097">
    <property type="entry name" value="HisK_dim/P_sf"/>
</dbReference>
<dbReference type="Pfam" id="PF02518">
    <property type="entry name" value="HATPase_c"/>
    <property type="match status" value="1"/>
</dbReference>
<feature type="domain" description="Histidine kinase" evidence="8">
    <location>
        <begin position="267"/>
        <end position="486"/>
    </location>
</feature>
<dbReference type="PROSITE" id="PS50112">
    <property type="entry name" value="PAS"/>
    <property type="match status" value="1"/>
</dbReference>
<dbReference type="SMART" id="SM00448">
    <property type="entry name" value="REC"/>
    <property type="match status" value="2"/>
</dbReference>
<gene>
    <name evidence="11" type="ORF">POL72_23975</name>
</gene>
<dbReference type="InterPro" id="IPR001789">
    <property type="entry name" value="Sig_transdc_resp-reg_receiver"/>
</dbReference>
<dbReference type="SUPFAM" id="SSF47384">
    <property type="entry name" value="Homodimeric domain of signal transducing histidine kinase"/>
    <property type="match status" value="1"/>
</dbReference>
<evidence type="ECO:0000256" key="4">
    <source>
        <dbReference type="ARBA" id="ARBA00022679"/>
    </source>
</evidence>
<feature type="domain" description="PAS" evidence="10">
    <location>
        <begin position="151"/>
        <end position="187"/>
    </location>
</feature>
<feature type="modified residue" description="4-aspartylphosphate" evidence="6">
    <location>
        <position position="66"/>
    </location>
</feature>
<dbReference type="Pfam" id="PF00512">
    <property type="entry name" value="HisKA"/>
    <property type="match status" value="1"/>
</dbReference>
<dbReference type="SMART" id="SM00387">
    <property type="entry name" value="HATPase_c"/>
    <property type="match status" value="1"/>
</dbReference>
<dbReference type="CDD" id="cd00156">
    <property type="entry name" value="REC"/>
    <property type="match status" value="2"/>
</dbReference>
<accession>A0ABT5C507</accession>
<dbReference type="InterPro" id="IPR036890">
    <property type="entry name" value="HATPase_C_sf"/>
</dbReference>
<evidence type="ECO:0000259" key="10">
    <source>
        <dbReference type="PROSITE" id="PS50112"/>
    </source>
</evidence>
<comment type="catalytic activity">
    <reaction evidence="1">
        <text>ATP + protein L-histidine = ADP + protein N-phospho-L-histidine.</text>
        <dbReference type="EC" id="2.7.13.3"/>
    </reaction>
</comment>
<dbReference type="Gene3D" id="3.30.450.20">
    <property type="entry name" value="PAS domain"/>
    <property type="match status" value="1"/>
</dbReference>
<evidence type="ECO:0000256" key="5">
    <source>
        <dbReference type="ARBA" id="ARBA00022777"/>
    </source>
</evidence>
<dbReference type="CDD" id="cd00082">
    <property type="entry name" value="HisKA"/>
    <property type="match status" value="1"/>
</dbReference>
<evidence type="ECO:0000256" key="6">
    <source>
        <dbReference type="PROSITE-ProRule" id="PRU00169"/>
    </source>
</evidence>
<dbReference type="EC" id="2.7.13.3" evidence="2"/>
<dbReference type="Pfam" id="PF00072">
    <property type="entry name" value="Response_reg"/>
    <property type="match status" value="2"/>
</dbReference>
<dbReference type="CDD" id="cd00130">
    <property type="entry name" value="PAS"/>
    <property type="match status" value="1"/>
</dbReference>
<evidence type="ECO:0000259" key="8">
    <source>
        <dbReference type="PROSITE" id="PS50109"/>
    </source>
</evidence>
<dbReference type="InterPro" id="IPR011006">
    <property type="entry name" value="CheY-like_superfamily"/>
</dbReference>
<dbReference type="RefSeq" id="WP_272097844.1">
    <property type="nucleotide sequence ID" value="NZ_JAQNDK010000002.1"/>
</dbReference>
<evidence type="ECO:0000259" key="9">
    <source>
        <dbReference type="PROSITE" id="PS50110"/>
    </source>
</evidence>
<feature type="domain" description="Response regulatory" evidence="9">
    <location>
        <begin position="15"/>
        <end position="131"/>
    </location>
</feature>
<protein>
    <recommendedName>
        <fullName evidence="2">histidine kinase</fullName>
        <ecNumber evidence="2">2.7.13.3</ecNumber>
    </recommendedName>
</protein>
<dbReference type="SUPFAM" id="SSF55785">
    <property type="entry name" value="PYP-like sensor domain (PAS domain)"/>
    <property type="match status" value="1"/>
</dbReference>
<dbReference type="Proteomes" id="UP001217485">
    <property type="component" value="Unassembled WGS sequence"/>
</dbReference>
<dbReference type="Gene3D" id="3.30.565.10">
    <property type="entry name" value="Histidine kinase-like ATPase, C-terminal domain"/>
    <property type="match status" value="1"/>
</dbReference>
<dbReference type="PANTHER" id="PTHR43047">
    <property type="entry name" value="TWO-COMPONENT HISTIDINE PROTEIN KINASE"/>
    <property type="match status" value="1"/>
</dbReference>
<dbReference type="InterPro" id="IPR005467">
    <property type="entry name" value="His_kinase_dom"/>
</dbReference>
<dbReference type="PROSITE" id="PS50109">
    <property type="entry name" value="HIS_KIN"/>
    <property type="match status" value="1"/>
</dbReference>
<evidence type="ECO:0000313" key="12">
    <source>
        <dbReference type="Proteomes" id="UP001217485"/>
    </source>
</evidence>
<dbReference type="InterPro" id="IPR000014">
    <property type="entry name" value="PAS"/>
</dbReference>
<dbReference type="InterPro" id="IPR003661">
    <property type="entry name" value="HisK_dim/P_dom"/>
</dbReference>
<dbReference type="SUPFAM" id="SSF52172">
    <property type="entry name" value="CheY-like"/>
    <property type="match status" value="2"/>
</dbReference>
<feature type="domain" description="Response regulatory" evidence="9">
    <location>
        <begin position="510"/>
        <end position="626"/>
    </location>
</feature>
<keyword evidence="5" id="KW-0418">Kinase</keyword>
<keyword evidence="4" id="KW-0808">Transferase</keyword>
<dbReference type="SMART" id="SM00388">
    <property type="entry name" value="HisKA"/>
    <property type="match status" value="1"/>
</dbReference>
<keyword evidence="3 6" id="KW-0597">Phosphoprotein</keyword>
<dbReference type="PRINTS" id="PR00344">
    <property type="entry name" value="BCTRLSENSOR"/>
</dbReference>
<evidence type="ECO:0000256" key="1">
    <source>
        <dbReference type="ARBA" id="ARBA00000085"/>
    </source>
</evidence>
<dbReference type="SUPFAM" id="SSF55874">
    <property type="entry name" value="ATPase domain of HSP90 chaperone/DNA topoisomerase II/histidine kinase"/>
    <property type="match status" value="1"/>
</dbReference>
<dbReference type="Gene3D" id="1.10.287.130">
    <property type="match status" value="1"/>
</dbReference>
<comment type="caution">
    <text evidence="11">The sequence shown here is derived from an EMBL/GenBank/DDBJ whole genome shotgun (WGS) entry which is preliminary data.</text>
</comment>
<evidence type="ECO:0000313" key="11">
    <source>
        <dbReference type="EMBL" id="MDC0680819.1"/>
    </source>
</evidence>
<keyword evidence="12" id="KW-1185">Reference proteome</keyword>
<dbReference type="InterPro" id="IPR003594">
    <property type="entry name" value="HATPase_dom"/>
</dbReference>